<sequence length="346" mass="37607">MDSALARQGRRLAYLARTAPTLVGLPAAPPDSARVEVAPLGRGESYTAWRVAVGPPGPGAAAPEPVVVRVLRRPLTELPRAMGEEFAALKAAPPGLGPRPLRLQLDADVLGAPYMATSLVPGRPVGHREWDTALLTAHARQLAALHARAHTGCGEVTAPAPRRGARLRLTDRLQGSLRWWRRTRPEVFAEPDVARLLPRVAARVERAAPAFSRLRRFALVHGDLVPGNILVDGGTPRYVDWEWAEIGDPAQDLAYLGGTVAAPPWYVPLDEDRVEVLLRAYAEAAEAAGHGVDLPDLRARRDAWEVFERFTTSLYHRGLRGTPADADGRRTRAAHEITAALDARLR</sequence>
<feature type="domain" description="Aminoglycoside phosphotransferase" evidence="1">
    <location>
        <begin position="41"/>
        <end position="284"/>
    </location>
</feature>
<dbReference type="SUPFAM" id="SSF56112">
    <property type="entry name" value="Protein kinase-like (PK-like)"/>
    <property type="match status" value="1"/>
</dbReference>
<comment type="caution">
    <text evidence="2">The sequence shown here is derived from an EMBL/GenBank/DDBJ whole genome shotgun (WGS) entry which is preliminary data.</text>
</comment>
<dbReference type="AlphaFoldDB" id="A0A853BN95"/>
<dbReference type="Gene3D" id="3.90.1200.10">
    <property type="match status" value="1"/>
</dbReference>
<dbReference type="Proteomes" id="UP000575985">
    <property type="component" value="Unassembled WGS sequence"/>
</dbReference>
<proteinExistence type="predicted"/>
<evidence type="ECO:0000259" key="1">
    <source>
        <dbReference type="Pfam" id="PF01636"/>
    </source>
</evidence>
<dbReference type="InterPro" id="IPR002575">
    <property type="entry name" value="Aminoglycoside_PTrfase"/>
</dbReference>
<evidence type="ECO:0000313" key="2">
    <source>
        <dbReference type="EMBL" id="NYI96214.1"/>
    </source>
</evidence>
<organism evidence="2 3">
    <name type="scientific">Streptomonospora nanhaiensis</name>
    <dbReference type="NCBI Taxonomy" id="1323731"/>
    <lineage>
        <taxon>Bacteria</taxon>
        <taxon>Bacillati</taxon>
        <taxon>Actinomycetota</taxon>
        <taxon>Actinomycetes</taxon>
        <taxon>Streptosporangiales</taxon>
        <taxon>Nocardiopsidaceae</taxon>
        <taxon>Streptomonospora</taxon>
    </lineage>
</organism>
<gene>
    <name evidence="2" type="ORF">HNR12_002491</name>
</gene>
<dbReference type="InterPro" id="IPR011009">
    <property type="entry name" value="Kinase-like_dom_sf"/>
</dbReference>
<dbReference type="PANTHER" id="PTHR21310">
    <property type="entry name" value="AMINOGLYCOSIDE PHOSPHOTRANSFERASE-RELATED-RELATED"/>
    <property type="match status" value="1"/>
</dbReference>
<keyword evidence="2" id="KW-0808">Transferase</keyword>
<keyword evidence="2" id="KW-0418">Kinase</keyword>
<dbReference type="EMBL" id="JACCFO010000001">
    <property type="protein sequence ID" value="NYI96214.1"/>
    <property type="molecule type" value="Genomic_DNA"/>
</dbReference>
<protein>
    <submittedName>
        <fullName evidence="2">Aminoglycoside phosphotransferase (APT) family kinase protein</fullName>
    </submittedName>
</protein>
<accession>A0A853BN95</accession>
<dbReference type="GO" id="GO:0016301">
    <property type="term" value="F:kinase activity"/>
    <property type="evidence" value="ECO:0007669"/>
    <property type="project" value="UniProtKB-KW"/>
</dbReference>
<dbReference type="Pfam" id="PF01636">
    <property type="entry name" value="APH"/>
    <property type="match status" value="1"/>
</dbReference>
<keyword evidence="3" id="KW-1185">Reference proteome</keyword>
<evidence type="ECO:0000313" key="3">
    <source>
        <dbReference type="Proteomes" id="UP000575985"/>
    </source>
</evidence>
<name>A0A853BN95_9ACTN</name>
<dbReference type="InterPro" id="IPR051678">
    <property type="entry name" value="AGP_Transferase"/>
</dbReference>
<reference evidence="2 3" key="1">
    <citation type="submission" date="2020-07" db="EMBL/GenBank/DDBJ databases">
        <title>Sequencing the genomes of 1000 actinobacteria strains.</title>
        <authorList>
            <person name="Klenk H.-P."/>
        </authorList>
    </citation>
    <scope>NUCLEOTIDE SEQUENCE [LARGE SCALE GENOMIC DNA]</scope>
    <source>
        <strain evidence="2 3">DSM 45927</strain>
    </source>
</reference>
<dbReference type="RefSeq" id="WP_179767614.1">
    <property type="nucleotide sequence ID" value="NZ_JACCFO010000001.1"/>
</dbReference>